<dbReference type="Pfam" id="PF01061">
    <property type="entry name" value="ABC2_membrane"/>
    <property type="match status" value="1"/>
</dbReference>
<feature type="transmembrane region" description="Helical" evidence="11">
    <location>
        <begin position="82"/>
        <end position="100"/>
    </location>
</feature>
<evidence type="ECO:0000256" key="9">
    <source>
        <dbReference type="ARBA" id="ARBA00023047"/>
    </source>
</evidence>
<dbReference type="InterPro" id="IPR000412">
    <property type="entry name" value="ABC_2_transport"/>
</dbReference>
<feature type="transmembrane region" description="Helical" evidence="11">
    <location>
        <begin position="121"/>
        <end position="146"/>
    </location>
</feature>
<feature type="transmembrane region" description="Helical" evidence="11">
    <location>
        <begin position="245"/>
        <end position="266"/>
    </location>
</feature>
<reference evidence="13 14" key="1">
    <citation type="submission" date="2016-10" db="EMBL/GenBank/DDBJ databases">
        <authorList>
            <person name="de Groot N.N."/>
        </authorList>
    </citation>
    <scope>NUCLEOTIDE SEQUENCE [LARGE SCALE GENOMIC DNA]</scope>
    <source>
        <strain evidence="13 14">ICMP 14252</strain>
    </source>
</reference>
<evidence type="ECO:0000256" key="2">
    <source>
        <dbReference type="ARBA" id="ARBA00007783"/>
    </source>
</evidence>
<dbReference type="PANTHER" id="PTHR30413">
    <property type="entry name" value="INNER MEMBRANE TRANSPORT PERMEASE"/>
    <property type="match status" value="1"/>
</dbReference>
<dbReference type="GO" id="GO:0015920">
    <property type="term" value="P:lipopolysaccharide transport"/>
    <property type="evidence" value="ECO:0007669"/>
    <property type="project" value="TreeGrafter"/>
</dbReference>
<dbReference type="EMBL" id="FNOX01000005">
    <property type="protein sequence ID" value="SDY82603.1"/>
    <property type="molecule type" value="Genomic_DNA"/>
</dbReference>
<proteinExistence type="inferred from homology"/>
<dbReference type="InterPro" id="IPR013525">
    <property type="entry name" value="ABC2_TM"/>
</dbReference>
<dbReference type="GO" id="GO:0015774">
    <property type="term" value="P:polysaccharide transport"/>
    <property type="evidence" value="ECO:0007669"/>
    <property type="project" value="UniProtKB-KW"/>
</dbReference>
<keyword evidence="6 11" id="KW-0812">Transmembrane</keyword>
<evidence type="ECO:0000256" key="6">
    <source>
        <dbReference type="ARBA" id="ARBA00022692"/>
    </source>
</evidence>
<accession>A0A1H3N1H9</accession>
<keyword evidence="10 11" id="KW-0472">Membrane</keyword>
<evidence type="ECO:0000256" key="8">
    <source>
        <dbReference type="ARBA" id="ARBA00022989"/>
    </source>
</evidence>
<evidence type="ECO:0000256" key="3">
    <source>
        <dbReference type="ARBA" id="ARBA00022448"/>
    </source>
</evidence>
<feature type="transmembrane region" description="Helical" evidence="11">
    <location>
        <begin position="41"/>
        <end position="62"/>
    </location>
</feature>
<dbReference type="InterPro" id="IPR047817">
    <property type="entry name" value="ABC2_TM_bact-type"/>
</dbReference>
<dbReference type="GO" id="GO:0140359">
    <property type="term" value="F:ABC-type transporter activity"/>
    <property type="evidence" value="ECO:0007669"/>
    <property type="project" value="InterPro"/>
</dbReference>
<evidence type="ECO:0000259" key="12">
    <source>
        <dbReference type="PROSITE" id="PS51012"/>
    </source>
</evidence>
<evidence type="ECO:0000256" key="10">
    <source>
        <dbReference type="ARBA" id="ARBA00023136"/>
    </source>
</evidence>
<comment type="subcellular location">
    <subcellularLocation>
        <location evidence="11">Cell inner membrane</location>
        <topology evidence="11">Multi-pass membrane protein</topology>
    </subcellularLocation>
    <subcellularLocation>
        <location evidence="1">Cell membrane</location>
        <topology evidence="1">Multi-pass membrane protein</topology>
    </subcellularLocation>
</comment>
<dbReference type="PROSITE" id="PS51012">
    <property type="entry name" value="ABC_TM2"/>
    <property type="match status" value="1"/>
</dbReference>
<dbReference type="PANTHER" id="PTHR30413:SF10">
    <property type="entry name" value="CAPSULE POLYSACCHARIDE EXPORT INNER-MEMBRANE PROTEIN CTRC"/>
    <property type="match status" value="1"/>
</dbReference>
<feature type="transmembrane region" description="Helical" evidence="11">
    <location>
        <begin position="192"/>
        <end position="210"/>
    </location>
</feature>
<evidence type="ECO:0000256" key="11">
    <source>
        <dbReference type="RuleBase" id="RU361157"/>
    </source>
</evidence>
<evidence type="ECO:0000256" key="5">
    <source>
        <dbReference type="ARBA" id="ARBA00022597"/>
    </source>
</evidence>
<keyword evidence="3 11" id="KW-0813">Transport</keyword>
<organism evidence="13 14">
    <name type="scientific">Pseudomonas salomonii</name>
    <dbReference type="NCBI Taxonomy" id="191391"/>
    <lineage>
        <taxon>Bacteria</taxon>
        <taxon>Pseudomonadati</taxon>
        <taxon>Pseudomonadota</taxon>
        <taxon>Gammaproteobacteria</taxon>
        <taxon>Pseudomonadales</taxon>
        <taxon>Pseudomonadaceae</taxon>
        <taxon>Pseudomonas</taxon>
    </lineage>
</organism>
<keyword evidence="4 11" id="KW-1003">Cell membrane</keyword>
<keyword evidence="9" id="KW-0625">Polysaccharide transport</keyword>
<keyword evidence="8 11" id="KW-1133">Transmembrane helix</keyword>
<name>A0A1H3N1H9_9PSED</name>
<comment type="similarity">
    <text evidence="2 11">Belongs to the ABC-2 integral membrane protein family.</text>
</comment>
<evidence type="ECO:0000313" key="14">
    <source>
        <dbReference type="Proteomes" id="UP000182902"/>
    </source>
</evidence>
<protein>
    <recommendedName>
        <fullName evidence="11">Transport permease protein</fullName>
    </recommendedName>
</protein>
<evidence type="ECO:0000256" key="4">
    <source>
        <dbReference type="ARBA" id="ARBA00022475"/>
    </source>
</evidence>
<keyword evidence="5" id="KW-0762">Sugar transport</keyword>
<sequence length="277" mass="30845">MEMHTAQPLSPWQMLKSGFRHRQLIFQLTQREISSRYRGSVMGVAWSFINPLLLLTIYTFVFSTVFKARWGAGLGSESKVDFALVLFAGLIIHGFCAECINSAPKLILSNVNYVKKVVFPIEVLTMTSVLNALFHFTVSLSVLLATQLFFNHTVPLTALYFPIIIVPLVFMMMGISWLLAALGTYIRDIGQITGMAVTALLFLSPVFYPISALPEQYQGWLYLNPLTAIIENGRATLLFGQLPDWHSLAISFGIGVITCALGYAFFQKTRAGFADVL</sequence>
<feature type="domain" description="ABC transmembrane type-2" evidence="12">
    <location>
        <begin position="42"/>
        <end position="269"/>
    </location>
</feature>
<evidence type="ECO:0000256" key="1">
    <source>
        <dbReference type="ARBA" id="ARBA00004651"/>
    </source>
</evidence>
<evidence type="ECO:0000313" key="13">
    <source>
        <dbReference type="EMBL" id="SDY82603.1"/>
    </source>
</evidence>
<dbReference type="GO" id="GO:0043190">
    <property type="term" value="C:ATP-binding cassette (ABC) transporter complex"/>
    <property type="evidence" value="ECO:0007669"/>
    <property type="project" value="InterPro"/>
</dbReference>
<evidence type="ECO:0000256" key="7">
    <source>
        <dbReference type="ARBA" id="ARBA00022903"/>
    </source>
</evidence>
<dbReference type="AlphaFoldDB" id="A0A1H3N1H9"/>
<dbReference type="PIRSF" id="PIRSF006648">
    <property type="entry name" value="DrrB"/>
    <property type="match status" value="1"/>
</dbReference>
<dbReference type="Proteomes" id="UP000182902">
    <property type="component" value="Unassembled WGS sequence"/>
</dbReference>
<feature type="transmembrane region" description="Helical" evidence="11">
    <location>
        <begin position="158"/>
        <end position="180"/>
    </location>
</feature>
<dbReference type="RefSeq" id="WP_056861501.1">
    <property type="nucleotide sequence ID" value="NZ_FNOX01000005.1"/>
</dbReference>
<keyword evidence="7" id="KW-0972">Capsule biogenesis/degradation</keyword>
<gene>
    <name evidence="13" type="ORF">SAMN05216247_105245</name>
</gene>
<dbReference type="PRINTS" id="PR00164">
    <property type="entry name" value="ABC2TRNSPORT"/>
</dbReference>